<accession>A0A1I3UV94</accession>
<dbReference type="InterPro" id="IPR020449">
    <property type="entry name" value="Tscrpt_reg_AraC-type_HTH"/>
</dbReference>
<organism evidence="7 8">
    <name type="scientific">Marinobacter persicus</name>
    <dbReference type="NCBI Taxonomy" id="930118"/>
    <lineage>
        <taxon>Bacteria</taxon>
        <taxon>Pseudomonadati</taxon>
        <taxon>Pseudomonadota</taxon>
        <taxon>Gammaproteobacteria</taxon>
        <taxon>Pseudomonadales</taxon>
        <taxon>Marinobacteraceae</taxon>
        <taxon>Marinobacter</taxon>
    </lineage>
</organism>
<evidence type="ECO:0000313" key="7">
    <source>
        <dbReference type="EMBL" id="SFJ87068.1"/>
    </source>
</evidence>
<dbReference type="PANTHER" id="PTHR46796">
    <property type="entry name" value="HTH-TYPE TRANSCRIPTIONAL ACTIVATOR RHAS-RELATED"/>
    <property type="match status" value="1"/>
</dbReference>
<comment type="function">
    <text evidence="5">Regulatory protein of the TOL plasmid xyl operons. XylS activates the xylXYZLTEGFJQKIH operon required for the degradation of toluene, m-xylene and p-xylene.</text>
</comment>
<evidence type="ECO:0000256" key="5">
    <source>
        <dbReference type="ARBA" id="ARBA00037345"/>
    </source>
</evidence>
<evidence type="ECO:0000256" key="3">
    <source>
        <dbReference type="ARBA" id="ARBA00023159"/>
    </source>
</evidence>
<evidence type="ECO:0000256" key="2">
    <source>
        <dbReference type="ARBA" id="ARBA00023125"/>
    </source>
</evidence>
<dbReference type="InterPro" id="IPR018060">
    <property type="entry name" value="HTH_AraC"/>
</dbReference>
<keyword evidence="4" id="KW-0804">Transcription</keyword>
<evidence type="ECO:0000256" key="4">
    <source>
        <dbReference type="ARBA" id="ARBA00023163"/>
    </source>
</evidence>
<keyword evidence="1" id="KW-0805">Transcription regulation</keyword>
<dbReference type="AlphaFoldDB" id="A0A1I3UV94"/>
<sequence length="303" mass="34768">MGLKQFNFQHEDDRQQLLADNDGRGSREFGWQSVFFERVEKDHFETIEHALTGHYLMVKLNSASQANRRVDGTVRKESQNRGSAVYLPHNCPHQVSYTSPLGKLLLMTIPEKLVSSVAEEMGVSRFHGHPLFFKQNSLLLETALAIDNEIGDGNPHGPMFAEFYGKALAAQIICENTRRVRTDNTTRSTLTTRQVRWIDEYIESNLSNRIFVDDLARQVALSPFYFCRVFKSATGDSPHAYILRKRIEYASQLLQSNEYSILEIALSSGFSDASNFSKQFKKFTGQTPSHYRREFEKRPIFLI</sequence>
<dbReference type="RefSeq" id="WP_091704441.1">
    <property type="nucleotide sequence ID" value="NZ_BMYN01000001.1"/>
</dbReference>
<dbReference type="InterPro" id="IPR050204">
    <property type="entry name" value="AraC_XylS_family_regulators"/>
</dbReference>
<dbReference type="GO" id="GO:0043565">
    <property type="term" value="F:sequence-specific DNA binding"/>
    <property type="evidence" value="ECO:0007669"/>
    <property type="project" value="InterPro"/>
</dbReference>
<keyword evidence="2 7" id="KW-0238">DNA-binding</keyword>
<gene>
    <name evidence="7" type="ORF">SAMN05216429_1073</name>
</gene>
<proteinExistence type="predicted"/>
<dbReference type="PROSITE" id="PS01124">
    <property type="entry name" value="HTH_ARAC_FAMILY_2"/>
    <property type="match status" value="1"/>
</dbReference>
<dbReference type="InterPro" id="IPR018062">
    <property type="entry name" value="HTH_AraC-typ_CS"/>
</dbReference>
<protein>
    <submittedName>
        <fullName evidence="7">AraC-type DNA-binding protein</fullName>
    </submittedName>
</protein>
<dbReference type="PANTHER" id="PTHR46796:SF6">
    <property type="entry name" value="ARAC SUBFAMILY"/>
    <property type="match status" value="1"/>
</dbReference>
<reference evidence="7 8" key="1">
    <citation type="submission" date="2016-10" db="EMBL/GenBank/DDBJ databases">
        <authorList>
            <person name="de Groot N.N."/>
        </authorList>
    </citation>
    <scope>NUCLEOTIDE SEQUENCE [LARGE SCALE GENOMIC DNA]</scope>
    <source>
        <strain evidence="7 8">IBRC-M 10445</strain>
    </source>
</reference>
<dbReference type="EMBL" id="FOSC01000007">
    <property type="protein sequence ID" value="SFJ87068.1"/>
    <property type="molecule type" value="Genomic_DNA"/>
</dbReference>
<dbReference type="OrthoDB" id="9809338at2"/>
<dbReference type="SMART" id="SM00342">
    <property type="entry name" value="HTH_ARAC"/>
    <property type="match status" value="1"/>
</dbReference>
<dbReference type="Pfam" id="PF12833">
    <property type="entry name" value="HTH_18"/>
    <property type="match status" value="1"/>
</dbReference>
<dbReference type="InterPro" id="IPR009057">
    <property type="entry name" value="Homeodomain-like_sf"/>
</dbReference>
<feature type="domain" description="HTH araC/xylS-type" evidence="6">
    <location>
        <begin position="196"/>
        <end position="294"/>
    </location>
</feature>
<dbReference type="GO" id="GO:0009893">
    <property type="term" value="P:positive regulation of metabolic process"/>
    <property type="evidence" value="ECO:0007669"/>
    <property type="project" value="UniProtKB-ARBA"/>
</dbReference>
<keyword evidence="3" id="KW-0010">Activator</keyword>
<dbReference type="PRINTS" id="PR00032">
    <property type="entry name" value="HTHARAC"/>
</dbReference>
<evidence type="ECO:0000313" key="8">
    <source>
        <dbReference type="Proteomes" id="UP000199445"/>
    </source>
</evidence>
<name>A0A1I3UV94_9GAMM</name>
<dbReference type="GO" id="GO:0003700">
    <property type="term" value="F:DNA-binding transcription factor activity"/>
    <property type="evidence" value="ECO:0007669"/>
    <property type="project" value="InterPro"/>
</dbReference>
<evidence type="ECO:0000259" key="6">
    <source>
        <dbReference type="PROSITE" id="PS01124"/>
    </source>
</evidence>
<dbReference type="SUPFAM" id="SSF46689">
    <property type="entry name" value="Homeodomain-like"/>
    <property type="match status" value="2"/>
</dbReference>
<evidence type="ECO:0000256" key="1">
    <source>
        <dbReference type="ARBA" id="ARBA00023015"/>
    </source>
</evidence>
<dbReference type="Proteomes" id="UP000199445">
    <property type="component" value="Unassembled WGS sequence"/>
</dbReference>
<dbReference type="Gene3D" id="1.10.10.60">
    <property type="entry name" value="Homeodomain-like"/>
    <property type="match status" value="2"/>
</dbReference>
<keyword evidence="8" id="KW-1185">Reference proteome</keyword>
<dbReference type="PROSITE" id="PS00041">
    <property type="entry name" value="HTH_ARAC_FAMILY_1"/>
    <property type="match status" value="1"/>
</dbReference>